<protein>
    <recommendedName>
        <fullName evidence="1">Letm1 RBD domain-containing protein</fullName>
    </recommendedName>
</protein>
<dbReference type="HOGENOM" id="CLU_693915_0_0_10"/>
<dbReference type="InterPro" id="IPR033122">
    <property type="entry name" value="LETM1-like_RBD"/>
</dbReference>
<reference evidence="2 3" key="1">
    <citation type="journal article" date="2009" name="J. Bacteriol.">
        <title>Complete genome sequence of Robiginitalea biformata HTCC2501.</title>
        <authorList>
            <person name="Oh H.M."/>
            <person name="Giovannoni S.J."/>
            <person name="Lee K."/>
            <person name="Ferriera S."/>
            <person name="Johnson J."/>
            <person name="Cho J.C."/>
        </authorList>
    </citation>
    <scope>NUCLEOTIDE SEQUENCE [LARGE SCALE GENOMIC DNA]</scope>
    <source>
        <strain evidence="3">ATCC BAA-864 / HTCC2501 / KCTC 12146</strain>
    </source>
</reference>
<dbReference type="STRING" id="313596.RB2501_00636"/>
<dbReference type="KEGG" id="rbi:RB2501_00636"/>
<feature type="domain" description="Letm1 RBD" evidence="1">
    <location>
        <begin position="335"/>
        <end position="388"/>
    </location>
</feature>
<dbReference type="Proteomes" id="UP000009049">
    <property type="component" value="Chromosome"/>
</dbReference>
<proteinExistence type="predicted"/>
<dbReference type="eggNOG" id="ENOG502Z7M9">
    <property type="taxonomic scope" value="Bacteria"/>
</dbReference>
<dbReference type="GO" id="GO:0043022">
    <property type="term" value="F:ribosome binding"/>
    <property type="evidence" value="ECO:0007669"/>
    <property type="project" value="InterPro"/>
</dbReference>
<dbReference type="RefSeq" id="WP_015755325.1">
    <property type="nucleotide sequence ID" value="NC_013222.1"/>
</dbReference>
<dbReference type="Pfam" id="PF07766">
    <property type="entry name" value="LETM1_RBD"/>
    <property type="match status" value="1"/>
</dbReference>
<dbReference type="EMBL" id="CP001712">
    <property type="protein sequence ID" value="EAR14537.1"/>
    <property type="molecule type" value="Genomic_DNA"/>
</dbReference>
<evidence type="ECO:0000259" key="1">
    <source>
        <dbReference type="Pfam" id="PF07766"/>
    </source>
</evidence>
<evidence type="ECO:0000313" key="3">
    <source>
        <dbReference type="Proteomes" id="UP000009049"/>
    </source>
</evidence>
<name>A4CNS0_ROBBH</name>
<dbReference type="OrthoDB" id="1421172at2"/>
<organism evidence="2 3">
    <name type="scientific">Robiginitalea biformata (strain ATCC BAA-864 / DSM 15991 / KCTC 12146 / HTCC2501)</name>
    <dbReference type="NCBI Taxonomy" id="313596"/>
    <lineage>
        <taxon>Bacteria</taxon>
        <taxon>Pseudomonadati</taxon>
        <taxon>Bacteroidota</taxon>
        <taxon>Flavobacteriia</taxon>
        <taxon>Flavobacteriales</taxon>
        <taxon>Flavobacteriaceae</taxon>
        <taxon>Robiginitalea</taxon>
    </lineage>
</organism>
<gene>
    <name evidence="2" type="ordered locus">RB2501_00636</name>
</gene>
<dbReference type="SUPFAM" id="SSF158682">
    <property type="entry name" value="TerB-like"/>
    <property type="match status" value="1"/>
</dbReference>
<dbReference type="NCBIfam" id="NF040639">
    <property type="entry name" value="LETM1_rel_film"/>
    <property type="match status" value="1"/>
</dbReference>
<dbReference type="InterPro" id="IPR029024">
    <property type="entry name" value="TerB-like"/>
</dbReference>
<keyword evidence="3" id="KW-1185">Reference proteome</keyword>
<accession>A4CNS0</accession>
<evidence type="ECO:0000313" key="2">
    <source>
        <dbReference type="EMBL" id="EAR14537.1"/>
    </source>
</evidence>
<sequence length="397" mass="46025">MNPSSSGWIEKFGHLASRHAEPFDDFGQLYQALRKLGFSYGMNIGIPSFIDPAHKLTQDEYAKLNLLYGLYATYQLRNRTVRFNYFLESVFNFYKDLEVGRINFLQKILSGKKTSSQLEKLLDSRIYLEANMLSKTFNSIITNSLLFVDVLTYKHYLDGHQQLRLYARNLEFVTINITSQALGSKKKNPTDERLRELFRSSITYMEDQEAEPDLSYRAMLEDYRGTGAARYFLDVACLTVWEDGNLEFRESDFVFLLGEELGLDREYVRQALEDVTRFFGSHAGEISVLNDGRFYDGMSQVVNKLIRRNSKRLQNELSQSRELMYLLSKSTVRELTEEEKRKVQEQLVDIFKSIPSLAIFLLPGGAVLLPMFISLIPRLLPSSFDENRVDPEEELEK</sequence>
<dbReference type="AlphaFoldDB" id="A4CNS0"/>